<dbReference type="PANTHER" id="PTHR20958">
    <property type="entry name" value="GLYCINE N-ACYLTRANSFERASE-LIKE PROTEIN"/>
    <property type="match status" value="1"/>
</dbReference>
<dbReference type="AlphaFoldDB" id="A0A5N5T0Q0"/>
<dbReference type="PANTHER" id="PTHR20958:SF6">
    <property type="entry name" value="GLYCINE N-ACYLTRANSFERASE-LIKE PROTEIN"/>
    <property type="match status" value="1"/>
</dbReference>
<dbReference type="Gene3D" id="3.40.630.30">
    <property type="match status" value="1"/>
</dbReference>
<evidence type="ECO:0000259" key="1">
    <source>
        <dbReference type="Pfam" id="PF08445"/>
    </source>
</evidence>
<dbReference type="EMBL" id="SEYY01016731">
    <property type="protein sequence ID" value="KAB7499775.1"/>
    <property type="molecule type" value="Genomic_DNA"/>
</dbReference>
<proteinExistence type="predicted"/>
<evidence type="ECO:0000313" key="3">
    <source>
        <dbReference type="Proteomes" id="UP000326759"/>
    </source>
</evidence>
<dbReference type="SUPFAM" id="SSF55729">
    <property type="entry name" value="Acyl-CoA N-acyltransferases (Nat)"/>
    <property type="match status" value="1"/>
</dbReference>
<gene>
    <name evidence="2" type="ORF">Anas_11271</name>
</gene>
<dbReference type="Proteomes" id="UP000326759">
    <property type="component" value="Unassembled WGS sequence"/>
</dbReference>
<dbReference type="InterPro" id="IPR016181">
    <property type="entry name" value="Acyl_CoA_acyltransferase"/>
</dbReference>
<dbReference type="InterPro" id="IPR053225">
    <property type="entry name" value="Acyl-CoA_N-acyltransferase"/>
</dbReference>
<keyword evidence="3" id="KW-1185">Reference proteome</keyword>
<organism evidence="2 3">
    <name type="scientific">Armadillidium nasatum</name>
    <dbReference type="NCBI Taxonomy" id="96803"/>
    <lineage>
        <taxon>Eukaryota</taxon>
        <taxon>Metazoa</taxon>
        <taxon>Ecdysozoa</taxon>
        <taxon>Arthropoda</taxon>
        <taxon>Crustacea</taxon>
        <taxon>Multicrustacea</taxon>
        <taxon>Malacostraca</taxon>
        <taxon>Eumalacostraca</taxon>
        <taxon>Peracarida</taxon>
        <taxon>Isopoda</taxon>
        <taxon>Oniscidea</taxon>
        <taxon>Crinocheta</taxon>
        <taxon>Armadillidiidae</taxon>
        <taxon>Armadillidium</taxon>
    </lineage>
</organism>
<dbReference type="InterPro" id="IPR013653">
    <property type="entry name" value="GCN5-like_dom"/>
</dbReference>
<accession>A0A5N5T0Q0</accession>
<reference evidence="2 3" key="1">
    <citation type="journal article" date="2019" name="PLoS Biol.">
        <title>Sex chromosomes control vertical transmission of feminizing Wolbachia symbionts in an isopod.</title>
        <authorList>
            <person name="Becking T."/>
            <person name="Chebbi M.A."/>
            <person name="Giraud I."/>
            <person name="Moumen B."/>
            <person name="Laverre T."/>
            <person name="Caubet Y."/>
            <person name="Peccoud J."/>
            <person name="Gilbert C."/>
            <person name="Cordaux R."/>
        </authorList>
    </citation>
    <scope>NUCLEOTIDE SEQUENCE [LARGE SCALE GENOMIC DNA]</scope>
    <source>
        <strain evidence="2">ANa2</strain>
        <tissue evidence="2">Whole body excluding digestive tract and cuticle</tissue>
    </source>
</reference>
<protein>
    <recommendedName>
        <fullName evidence="1">GCN5-related N-acetyltransferase Rv2170-like domain-containing protein</fullName>
    </recommendedName>
</protein>
<dbReference type="GO" id="GO:0016747">
    <property type="term" value="F:acyltransferase activity, transferring groups other than amino-acyl groups"/>
    <property type="evidence" value="ECO:0007669"/>
    <property type="project" value="InterPro"/>
</dbReference>
<dbReference type="OrthoDB" id="5778665at2759"/>
<feature type="domain" description="GCN5-related N-acetyltransferase Rv2170-like" evidence="1">
    <location>
        <begin position="103"/>
        <end position="175"/>
    </location>
</feature>
<comment type="caution">
    <text evidence="2">The sequence shown here is derived from an EMBL/GenBank/DDBJ whole genome shotgun (WGS) entry which is preliminary data.</text>
</comment>
<dbReference type="Pfam" id="PF08445">
    <property type="entry name" value="FR47"/>
    <property type="match status" value="1"/>
</dbReference>
<name>A0A5N5T0Q0_9CRUS</name>
<sequence>MLPVLLEIEKIVTGENSISKKLILGWKNYGYCYTMDNKFFTPTIPRSDFLLAPLAEKDAELIHKNWIYNHAEDVESIRKNIESLPSMAAYDKMLSSEQDNKNNNKPISWVLTRPYGEVGFNFTFPEYRCKGLSGAVTKELVKKLIEDGITPFVNIPGKNPATVKAMENIGFRKYSSIGYQVYWVPGMQLSEF</sequence>
<evidence type="ECO:0000313" key="2">
    <source>
        <dbReference type="EMBL" id="KAB7499775.1"/>
    </source>
</evidence>